<dbReference type="InParanoid" id="W2RRP1"/>
<dbReference type="STRING" id="1220924.W2RRP1"/>
<reference evidence="1 2" key="1">
    <citation type="submission" date="2013-03" db="EMBL/GenBank/DDBJ databases">
        <title>The Genome Sequence of Phialophora europaea CBS 101466.</title>
        <authorList>
            <consortium name="The Broad Institute Genomics Platform"/>
            <person name="Cuomo C."/>
            <person name="de Hoog S."/>
            <person name="Gorbushina A."/>
            <person name="Walker B."/>
            <person name="Young S.K."/>
            <person name="Zeng Q."/>
            <person name="Gargeya S."/>
            <person name="Fitzgerald M."/>
            <person name="Haas B."/>
            <person name="Abouelleil A."/>
            <person name="Allen A.W."/>
            <person name="Alvarado L."/>
            <person name="Arachchi H.M."/>
            <person name="Berlin A.M."/>
            <person name="Chapman S.B."/>
            <person name="Gainer-Dewar J."/>
            <person name="Goldberg J."/>
            <person name="Griggs A."/>
            <person name="Gujja S."/>
            <person name="Hansen M."/>
            <person name="Howarth C."/>
            <person name="Imamovic A."/>
            <person name="Ireland A."/>
            <person name="Larimer J."/>
            <person name="McCowan C."/>
            <person name="Murphy C."/>
            <person name="Pearson M."/>
            <person name="Poon T.W."/>
            <person name="Priest M."/>
            <person name="Roberts A."/>
            <person name="Saif S."/>
            <person name="Shea T."/>
            <person name="Sisk P."/>
            <person name="Sykes S."/>
            <person name="Wortman J."/>
            <person name="Nusbaum C."/>
            <person name="Birren B."/>
        </authorList>
    </citation>
    <scope>NUCLEOTIDE SEQUENCE [LARGE SCALE GENOMIC DNA]</scope>
    <source>
        <strain evidence="1 2">CBS 101466</strain>
    </source>
</reference>
<protein>
    <recommendedName>
        <fullName evidence="3">Transcription factor domain-containing protein</fullName>
    </recommendedName>
</protein>
<gene>
    <name evidence="1" type="ORF">HMPREF1541_05419</name>
</gene>
<proteinExistence type="predicted"/>
<dbReference type="GeneID" id="19972758"/>
<name>W2RRP1_CYPE1</name>
<dbReference type="OrthoDB" id="39175at2759"/>
<evidence type="ECO:0008006" key="3">
    <source>
        <dbReference type="Google" id="ProtNLM"/>
    </source>
</evidence>
<dbReference type="Proteomes" id="UP000030752">
    <property type="component" value="Unassembled WGS sequence"/>
</dbReference>
<evidence type="ECO:0000313" key="2">
    <source>
        <dbReference type="Proteomes" id="UP000030752"/>
    </source>
</evidence>
<dbReference type="HOGENOM" id="CLU_018193_0_0_1"/>
<dbReference type="RefSeq" id="XP_008717981.1">
    <property type="nucleotide sequence ID" value="XM_008719759.1"/>
</dbReference>
<keyword evidence="2" id="KW-1185">Reference proteome</keyword>
<evidence type="ECO:0000313" key="1">
    <source>
        <dbReference type="EMBL" id="ETN39196.1"/>
    </source>
</evidence>
<dbReference type="eggNOG" id="ENOG502S581">
    <property type="taxonomic scope" value="Eukaryota"/>
</dbReference>
<organism evidence="1 2">
    <name type="scientific">Cyphellophora europaea (strain CBS 101466)</name>
    <name type="common">Phialophora europaea</name>
    <dbReference type="NCBI Taxonomy" id="1220924"/>
    <lineage>
        <taxon>Eukaryota</taxon>
        <taxon>Fungi</taxon>
        <taxon>Dikarya</taxon>
        <taxon>Ascomycota</taxon>
        <taxon>Pezizomycotina</taxon>
        <taxon>Eurotiomycetes</taxon>
        <taxon>Chaetothyriomycetidae</taxon>
        <taxon>Chaetothyriales</taxon>
        <taxon>Cyphellophoraceae</taxon>
        <taxon>Cyphellophora</taxon>
    </lineage>
</organism>
<dbReference type="VEuPathDB" id="FungiDB:HMPREF1541_05419"/>
<dbReference type="AlphaFoldDB" id="W2RRP1"/>
<accession>W2RRP1</accession>
<dbReference type="CDD" id="cd12148">
    <property type="entry name" value="fungal_TF_MHR"/>
    <property type="match status" value="1"/>
</dbReference>
<sequence length="485" mass="55297">MQGEFFTSLLDVEFMLSLCDVINSPLVQVEPAARLVYYNLIFHGGVLGGPRSQITARGLYLQCLHAVPAWQACASGTMLDLIASSLMTFTTAISFDYTLAWKFHRQACEFVKQRGLDRLNALDMVGLTKTEIDNQRLGFWQLVLVDIFFRFFANKPSSISSEASVASSGVPPATDVTHQRPRAGRTIVNTIWQRVLFVAKEFFEHYDRVSIIDGGTKSHQFQKKVDSLCDEIEEMIDDWQLTLLMESYAKKPMDSWLCADTIVGTLNILLEMDKLRQSGAEPMVSERSKRAARLILDTTINFDEMLRNSSKPHGALYMYCIAFYPFRAFFSLYYHILKCDDPADCEQDVLRLDKIGTVMVRAAQSRFEWIPIAKAIVSLNQVTKFMQQRQDMSSTTPWEDAWPERSNSGHLLSIEQAHMADSVSRGLPLVLQQPEFAQWLPDHEGMHFSTAADFQHAAAQPDFRPIEYMQAIEEQFAERGWNYGW</sequence>
<dbReference type="EMBL" id="KB822721">
    <property type="protein sequence ID" value="ETN39196.1"/>
    <property type="molecule type" value="Genomic_DNA"/>
</dbReference>